<evidence type="ECO:0000313" key="3">
    <source>
        <dbReference type="EMBL" id="AEO70314.1"/>
    </source>
</evidence>
<feature type="domain" description="Amine oxidase" evidence="2">
    <location>
        <begin position="71"/>
        <end position="421"/>
    </location>
</feature>
<protein>
    <recommendedName>
        <fullName evidence="2">Amine oxidase domain-containing protein</fullName>
    </recommendedName>
</protein>
<dbReference type="InterPro" id="IPR036188">
    <property type="entry name" value="FAD/NAD-bd_sf"/>
</dbReference>
<feature type="region of interest" description="Disordered" evidence="1">
    <location>
        <begin position="589"/>
        <end position="640"/>
    </location>
</feature>
<dbReference type="InterPro" id="IPR050464">
    <property type="entry name" value="Zeta_carotene_desat/Oxidored"/>
</dbReference>
<proteinExistence type="predicted"/>
<dbReference type="GO" id="GO:0005743">
    <property type="term" value="C:mitochondrial inner membrane"/>
    <property type="evidence" value="ECO:0007669"/>
    <property type="project" value="TreeGrafter"/>
</dbReference>
<feature type="compositionally biased region" description="Acidic residues" evidence="1">
    <location>
        <begin position="610"/>
        <end position="619"/>
    </location>
</feature>
<dbReference type="eggNOG" id="KOG1276">
    <property type="taxonomic scope" value="Eukaryota"/>
</dbReference>
<reference evidence="3 4" key="1">
    <citation type="journal article" date="2011" name="Nat. Biotechnol.">
        <title>Comparative genomic analysis of the thermophilic biomass-degrading fungi Myceliophthora thermophila and Thielavia terrestris.</title>
        <authorList>
            <person name="Berka R.M."/>
            <person name="Grigoriev I.V."/>
            <person name="Otillar R."/>
            <person name="Salamov A."/>
            <person name="Grimwood J."/>
            <person name="Reid I."/>
            <person name="Ishmael N."/>
            <person name="John T."/>
            <person name="Darmond C."/>
            <person name="Moisan M.-C."/>
            <person name="Henrissat B."/>
            <person name="Coutinho P.M."/>
            <person name="Lombard V."/>
            <person name="Natvig D.O."/>
            <person name="Lindquist E."/>
            <person name="Schmutz J."/>
            <person name="Lucas S."/>
            <person name="Harris P."/>
            <person name="Powlowski J."/>
            <person name="Bellemare A."/>
            <person name="Taylor D."/>
            <person name="Butler G."/>
            <person name="de Vries R.P."/>
            <person name="Allijn I.E."/>
            <person name="van den Brink J."/>
            <person name="Ushinsky S."/>
            <person name="Storms R."/>
            <person name="Powell A.J."/>
            <person name="Paulsen I.T."/>
            <person name="Elbourne L.D.H."/>
            <person name="Baker S.E."/>
            <person name="Magnuson J."/>
            <person name="LaBoissiere S."/>
            <person name="Clutterbuck A.J."/>
            <person name="Martinez D."/>
            <person name="Wogulis M."/>
            <person name="de Leon A.L."/>
            <person name="Rey M.W."/>
            <person name="Tsang A."/>
        </authorList>
    </citation>
    <scope>NUCLEOTIDE SEQUENCE [LARGE SCALE GENOMIC DNA]</scope>
    <source>
        <strain evidence="4">ATCC 38088 / NRRL 8126</strain>
    </source>
</reference>
<dbReference type="InterPro" id="IPR002937">
    <property type="entry name" value="Amino_oxidase"/>
</dbReference>
<dbReference type="PANTHER" id="PTHR42923:SF3">
    <property type="entry name" value="PROTOPORPHYRINOGEN OXIDASE"/>
    <property type="match status" value="1"/>
</dbReference>
<dbReference type="GO" id="GO:0004729">
    <property type="term" value="F:oxygen-dependent protoporphyrinogen oxidase activity"/>
    <property type="evidence" value="ECO:0007669"/>
    <property type="project" value="TreeGrafter"/>
</dbReference>
<dbReference type="Proteomes" id="UP000008181">
    <property type="component" value="Chromosome 5"/>
</dbReference>
<accession>G2RF31</accession>
<dbReference type="HOGENOM" id="CLU_009629_1_0_1"/>
<dbReference type="STRING" id="578455.G2RF31"/>
<dbReference type="OrthoDB" id="438553at2759"/>
<dbReference type="Pfam" id="PF01593">
    <property type="entry name" value="Amino_oxidase"/>
    <property type="match status" value="1"/>
</dbReference>
<gene>
    <name evidence="3" type="ORF">THITE_2121578</name>
</gene>
<organism evidence="3 4">
    <name type="scientific">Thermothielavioides terrestris (strain ATCC 38088 / NRRL 8126)</name>
    <name type="common">Thielavia terrestris</name>
    <dbReference type="NCBI Taxonomy" id="578455"/>
    <lineage>
        <taxon>Eukaryota</taxon>
        <taxon>Fungi</taxon>
        <taxon>Dikarya</taxon>
        <taxon>Ascomycota</taxon>
        <taxon>Pezizomycotina</taxon>
        <taxon>Sordariomycetes</taxon>
        <taxon>Sordariomycetidae</taxon>
        <taxon>Sordariales</taxon>
        <taxon>Chaetomiaceae</taxon>
        <taxon>Thermothielavioides</taxon>
        <taxon>Thermothielavioides terrestris</taxon>
    </lineage>
</organism>
<name>G2RF31_THETT</name>
<keyword evidence="4" id="KW-1185">Reference proteome</keyword>
<dbReference type="EMBL" id="CP003013">
    <property type="protein sequence ID" value="AEO70314.1"/>
    <property type="molecule type" value="Genomic_DNA"/>
</dbReference>
<feature type="compositionally biased region" description="Low complexity" evidence="1">
    <location>
        <begin position="24"/>
        <end position="44"/>
    </location>
</feature>
<dbReference type="GeneID" id="11522838"/>
<dbReference type="Gene3D" id="3.50.50.60">
    <property type="entry name" value="FAD/NAD(P)-binding domain"/>
    <property type="match status" value="1"/>
</dbReference>
<sequence length="677" mass="74166">MYATRPRCLAHAAGRAGAKRRFPRGSFSFGRSSPDADAGNASASAATRRRYATAANKGQPPRSIAVLGGGLTGLTTAWHLTRALPHARITLYEASDRLGGWIDTSTVNLRNRYGQEGPVHFERAARMVRPQTGGRVPRWDDLLFFDMVAHLNLTDQLMHASAEDSGTTAYIYYPNRLVPIPRISRAGPLRTLDSILDLVPALFQPVFRDVIPSALHNARTTGDPYTADILEGRSDVSVGDYFAYRFGRTGLVDKVFSAVTHGMTGGDVWKQSLASGSWADYLPRNDGEPVTRVRVRRADYALMNQLVRDKAVFDLATEHLDSGSLWFRNGMSTLTNALADALRKNPNVTIKMGDPVTSVRYLDNFDRVFITTKQNKKPVPYEKVVSTIYAKHLAALTDDHLPSLASSTAVSIMIVHLWYPDLRVHSPNTGFGYLLPQAVPHEANPECVLGVIFDSDREFPTTKLFSLTNLGADGVEGTKMTVLMGGHYWDGLPESFIPDPAAAADMARAAVQRHLRLSDRVARSAYAAAQLCRDCIPQLLVGHAARMRAAHAELQWTFRGRLAVAGQSYQPSGVLTMLRAGRDIAMQIAHSSSSSSSSGTAQRPPPLRGEEEEGEEEAAYADAAAADGYDDDWPVGDTGLERFTRQPTWLSVEKRLLPLRFKSGAYVDEDGNIQPGD</sequence>
<dbReference type="SUPFAM" id="SSF51905">
    <property type="entry name" value="FAD/NAD(P)-binding domain"/>
    <property type="match status" value="1"/>
</dbReference>
<evidence type="ECO:0000256" key="1">
    <source>
        <dbReference type="SAM" id="MobiDB-lite"/>
    </source>
</evidence>
<feature type="region of interest" description="Disordered" evidence="1">
    <location>
        <begin position="23"/>
        <end position="44"/>
    </location>
</feature>
<dbReference type="PANTHER" id="PTHR42923">
    <property type="entry name" value="PROTOPORPHYRINOGEN OXIDASE"/>
    <property type="match status" value="1"/>
</dbReference>
<evidence type="ECO:0000259" key="2">
    <source>
        <dbReference type="Pfam" id="PF01593"/>
    </source>
</evidence>
<dbReference type="KEGG" id="ttt:THITE_2121578"/>
<dbReference type="SUPFAM" id="SSF54373">
    <property type="entry name" value="FAD-linked reductases, C-terminal domain"/>
    <property type="match status" value="1"/>
</dbReference>
<dbReference type="RefSeq" id="XP_003656650.1">
    <property type="nucleotide sequence ID" value="XM_003656602.1"/>
</dbReference>
<dbReference type="AlphaFoldDB" id="G2RF31"/>
<evidence type="ECO:0000313" key="4">
    <source>
        <dbReference type="Proteomes" id="UP000008181"/>
    </source>
</evidence>